<feature type="transmembrane region" description="Helical" evidence="5">
    <location>
        <begin position="285"/>
        <end position="306"/>
    </location>
</feature>
<keyword evidence="4 5" id="KW-0472">Membrane</keyword>
<proteinExistence type="predicted"/>
<feature type="transmembrane region" description="Helical" evidence="5">
    <location>
        <begin position="12"/>
        <end position="41"/>
    </location>
</feature>
<evidence type="ECO:0000256" key="3">
    <source>
        <dbReference type="ARBA" id="ARBA00022989"/>
    </source>
</evidence>
<evidence type="ECO:0000259" key="6">
    <source>
        <dbReference type="Pfam" id="PF04932"/>
    </source>
</evidence>
<evidence type="ECO:0000256" key="1">
    <source>
        <dbReference type="ARBA" id="ARBA00004141"/>
    </source>
</evidence>
<feature type="transmembrane region" description="Helical" evidence="5">
    <location>
        <begin position="77"/>
        <end position="99"/>
    </location>
</feature>
<feature type="transmembrane region" description="Helical" evidence="5">
    <location>
        <begin position="423"/>
        <end position="440"/>
    </location>
</feature>
<feature type="domain" description="O-antigen ligase-related" evidence="6">
    <location>
        <begin position="205"/>
        <end position="329"/>
    </location>
</feature>
<feature type="transmembrane region" description="Helical" evidence="5">
    <location>
        <begin position="197"/>
        <end position="219"/>
    </location>
</feature>
<sequence length="449" mass="52382">MKVINFWGNQRLAQFLFLSIILTPLLPPVALLCIATAVLWHRKKYRFVKDLDWPEKAFIGFMLISAVSWLVEPSWFYGIPIGLIPIAMFGLYWMLAVWIRHLNWSWQEVQKTYLAFWLSGLYIAVIVFIQQMDWHVINDSFVGNILQFYNDFRFQSERSVRSIGTSGNSNLTAALLICFSLMSIYAASVLKKKWHKLTAFLIFGVYVTAIWCTGSRGAWAGLLIGLIVQLWMTGHRKRTVTITLAIFLLISCFPELIPRKETLQATIEVRLEVWTTAFKIFREHWLLGVLPLHFGQLFVKEAGFYVYHAHNIFLGIASEFGVLGLSLFLWMLLLTIQRARRWRKVANQKEEKRLAGMLLSLTIALLGHGMYDYPIIAPQIGLMFMLSVIIIHTQYVRRCVNKPDWSKPSEPEPELPAFSERKVISWILLFIPYEVMYWIYRFFVHRKIE</sequence>
<feature type="transmembrane region" description="Helical" evidence="5">
    <location>
        <begin position="312"/>
        <end position="333"/>
    </location>
</feature>
<comment type="subcellular location">
    <subcellularLocation>
        <location evidence="1">Membrane</location>
        <topology evidence="1">Multi-pass membrane protein</topology>
    </subcellularLocation>
</comment>
<dbReference type="EMBL" id="JAECVW010000010">
    <property type="protein sequence ID" value="MBH8596154.1"/>
    <property type="molecule type" value="Genomic_DNA"/>
</dbReference>
<evidence type="ECO:0000256" key="4">
    <source>
        <dbReference type="ARBA" id="ARBA00023136"/>
    </source>
</evidence>
<dbReference type="GO" id="GO:0016020">
    <property type="term" value="C:membrane"/>
    <property type="evidence" value="ECO:0007669"/>
    <property type="project" value="UniProtKB-SubCell"/>
</dbReference>
<gene>
    <name evidence="7" type="ORF">I8U20_12665</name>
</gene>
<keyword evidence="7" id="KW-0436">Ligase</keyword>
<dbReference type="Pfam" id="PF04932">
    <property type="entry name" value="Wzy_C"/>
    <property type="match status" value="1"/>
</dbReference>
<feature type="transmembrane region" description="Helical" evidence="5">
    <location>
        <begin position="354"/>
        <end position="371"/>
    </location>
</feature>
<feature type="transmembrane region" description="Helical" evidence="5">
    <location>
        <begin position="171"/>
        <end position="190"/>
    </location>
</feature>
<keyword evidence="2 5" id="KW-0812">Transmembrane</keyword>
<dbReference type="RefSeq" id="WP_181732826.1">
    <property type="nucleotide sequence ID" value="NZ_JACEIR010000012.1"/>
</dbReference>
<keyword evidence="3 5" id="KW-1133">Transmembrane helix</keyword>
<organism evidence="7 8">
    <name type="scientific">Thermoactinomyces intermedius</name>
    <dbReference type="NCBI Taxonomy" id="2024"/>
    <lineage>
        <taxon>Bacteria</taxon>
        <taxon>Bacillati</taxon>
        <taxon>Bacillota</taxon>
        <taxon>Bacilli</taxon>
        <taxon>Bacillales</taxon>
        <taxon>Thermoactinomycetaceae</taxon>
        <taxon>Thermoactinomyces</taxon>
    </lineage>
</organism>
<comment type="caution">
    <text evidence="7">The sequence shown here is derived from an EMBL/GenBank/DDBJ whole genome shotgun (WGS) entry which is preliminary data.</text>
</comment>
<evidence type="ECO:0000313" key="8">
    <source>
        <dbReference type="Proteomes" id="UP000633619"/>
    </source>
</evidence>
<reference evidence="7 8" key="1">
    <citation type="submission" date="2020-12" db="EMBL/GenBank/DDBJ databases">
        <title>WGS of Thermoactinomyces spp.</title>
        <authorList>
            <person name="Cheng K."/>
        </authorList>
    </citation>
    <scope>NUCLEOTIDE SEQUENCE [LARGE SCALE GENOMIC DNA]</scope>
    <source>
        <strain evidence="8">CICC 10671\DSM 43846</strain>
    </source>
</reference>
<dbReference type="InterPro" id="IPR051533">
    <property type="entry name" value="WaaL-like"/>
</dbReference>
<dbReference type="AlphaFoldDB" id="A0A8I1AF27"/>
<dbReference type="InterPro" id="IPR007016">
    <property type="entry name" value="O-antigen_ligase-rel_domated"/>
</dbReference>
<protein>
    <submittedName>
        <fullName evidence="7">O-antigen ligase family protein</fullName>
    </submittedName>
</protein>
<dbReference type="GO" id="GO:0016874">
    <property type="term" value="F:ligase activity"/>
    <property type="evidence" value="ECO:0007669"/>
    <property type="project" value="UniProtKB-KW"/>
</dbReference>
<accession>A0A8I1AF27</accession>
<evidence type="ECO:0000256" key="5">
    <source>
        <dbReference type="SAM" id="Phobius"/>
    </source>
</evidence>
<feature type="transmembrane region" description="Helical" evidence="5">
    <location>
        <begin position="53"/>
        <end position="71"/>
    </location>
</feature>
<name>A0A8I1AF27_THEIN</name>
<evidence type="ECO:0000313" key="7">
    <source>
        <dbReference type="EMBL" id="MBH8596154.1"/>
    </source>
</evidence>
<evidence type="ECO:0000256" key="2">
    <source>
        <dbReference type="ARBA" id="ARBA00022692"/>
    </source>
</evidence>
<feature type="transmembrane region" description="Helical" evidence="5">
    <location>
        <begin position="111"/>
        <end position="129"/>
    </location>
</feature>
<dbReference type="PANTHER" id="PTHR37422:SF13">
    <property type="entry name" value="LIPOPOLYSACCHARIDE BIOSYNTHESIS PROTEIN PA4999-RELATED"/>
    <property type="match status" value="1"/>
</dbReference>
<dbReference type="PANTHER" id="PTHR37422">
    <property type="entry name" value="TEICHURONIC ACID BIOSYNTHESIS PROTEIN TUAE"/>
    <property type="match status" value="1"/>
</dbReference>
<keyword evidence="8" id="KW-1185">Reference proteome</keyword>
<dbReference type="Proteomes" id="UP000633619">
    <property type="component" value="Unassembled WGS sequence"/>
</dbReference>
<feature type="transmembrane region" description="Helical" evidence="5">
    <location>
        <begin position="239"/>
        <end position="257"/>
    </location>
</feature>